<keyword evidence="1" id="KW-0812">Transmembrane</keyword>
<feature type="transmembrane region" description="Helical" evidence="1">
    <location>
        <begin position="376"/>
        <end position="394"/>
    </location>
</feature>
<feature type="transmembrane region" description="Helical" evidence="1">
    <location>
        <begin position="165"/>
        <end position="189"/>
    </location>
</feature>
<feature type="transmembrane region" description="Helical" evidence="1">
    <location>
        <begin position="195"/>
        <end position="213"/>
    </location>
</feature>
<keyword evidence="1" id="KW-0472">Membrane</keyword>
<sequence length="643" mass="71900">MTAPRFTPWSDRLRCWLFPAQPQRRDWWGWLLASGAIALAIGWAGYRQATGGPYIVQDDARQHVFWMQRWLDPTLFPQDWIADYFQSVAPEGYRTLYRLLAWAGLNPLAVSKILPIGLGLVVAGLAFGLTTALLPIPVAGFLGSVLTSQVLAMTDDLASATPRSFLYPLFLAFAWGWVRSSLGWVLGTIGLLGLFYPQYVLVALGILAIDWCWRWRWQWPAGLRSLIASPWGPAATLTQRRDRLALGGGIAGIAVLGLYALQASDYGPVVTVSQARSLPEFFSSGRANFFDDNWFDFWILGQRSSLLPKDPFTPATLVLGLLLPVAWWQRDRWRLGQQLSDRLALLPIWLASGIGCYTLAHLLLFRLHLPGRYTQHSIRMMLPIAAALVLTLLLDQLLGAGRSRPGLTDPVISAKFTNPEAHAPFPSSDSTPTMPPASGFGRGFKRFLAVLLAIGLFSGAVLYPLSLKRFPKANYVAGESPGLYQFFATQPVDLRVASLAKEADNLPTFAGRSVLVAREYAIPYHWGYYRLFRQRMMDLLQALYSPNLAAVLAFNQQYSIDFWLLDRDTFTIDYLSAKERRANRWLRQFQPVQQEALDHLNRGEKPALSSFLAPDHPCQAYQQPDLVVLDAKCLAKVATEASR</sequence>
<feature type="transmembrane region" description="Helical" evidence="1">
    <location>
        <begin position="447"/>
        <end position="465"/>
    </location>
</feature>
<proteinExistence type="predicted"/>
<evidence type="ECO:0000256" key="1">
    <source>
        <dbReference type="SAM" id="Phobius"/>
    </source>
</evidence>
<evidence type="ECO:0000313" key="3">
    <source>
        <dbReference type="Proteomes" id="UP001604335"/>
    </source>
</evidence>
<keyword evidence="1" id="KW-1133">Transmembrane helix</keyword>
<feature type="transmembrane region" description="Helical" evidence="1">
    <location>
        <begin position="132"/>
        <end position="153"/>
    </location>
</feature>
<feature type="transmembrane region" description="Helical" evidence="1">
    <location>
        <begin position="99"/>
        <end position="126"/>
    </location>
</feature>
<dbReference type="RefSeq" id="WP_393011021.1">
    <property type="nucleotide sequence ID" value="NZ_JAZAQF010000028.1"/>
</dbReference>
<comment type="caution">
    <text evidence="2">The sequence shown here is derived from an EMBL/GenBank/DDBJ whole genome shotgun (WGS) entry which is preliminary data.</text>
</comment>
<accession>A0ABW7C735</accession>
<feature type="transmembrane region" description="Helical" evidence="1">
    <location>
        <begin position="244"/>
        <end position="261"/>
    </location>
</feature>
<reference evidence="3" key="1">
    <citation type="journal article" date="2024" name="Algal Res.">
        <title>Biochemical, toxicological and genomic investigation of a high-biomass producing Limnothrix strain isolated from Italian shallow drinking water reservoir.</title>
        <authorList>
            <person name="Simonazzi M."/>
            <person name="Shishido T.K."/>
            <person name="Delbaje E."/>
            <person name="Wahlsten M."/>
            <person name="Fewer D.P."/>
            <person name="Sivonen K."/>
            <person name="Pezzolesi L."/>
            <person name="Pistocchi R."/>
        </authorList>
    </citation>
    <scope>NUCLEOTIDE SEQUENCE [LARGE SCALE GENOMIC DNA]</scope>
    <source>
        <strain evidence="3">LRLZ20PSL1</strain>
    </source>
</reference>
<keyword evidence="3" id="KW-1185">Reference proteome</keyword>
<dbReference type="Proteomes" id="UP001604335">
    <property type="component" value="Unassembled WGS sequence"/>
</dbReference>
<gene>
    <name evidence="2" type="ORF">VPK24_05090</name>
</gene>
<protein>
    <recommendedName>
        <fullName evidence="4">Glycosyltransferase RgtA/B/C/D-like domain-containing protein</fullName>
    </recommendedName>
</protein>
<organism evidence="2 3">
    <name type="scientific">Limnothrix redekei LRLZ20PSL1</name>
    <dbReference type="NCBI Taxonomy" id="3112953"/>
    <lineage>
        <taxon>Bacteria</taxon>
        <taxon>Bacillati</taxon>
        <taxon>Cyanobacteriota</taxon>
        <taxon>Cyanophyceae</taxon>
        <taxon>Pseudanabaenales</taxon>
        <taxon>Pseudanabaenaceae</taxon>
        <taxon>Limnothrix</taxon>
    </lineage>
</organism>
<feature type="transmembrane region" description="Helical" evidence="1">
    <location>
        <begin position="27"/>
        <end position="46"/>
    </location>
</feature>
<name>A0ABW7C735_9CYAN</name>
<evidence type="ECO:0008006" key="4">
    <source>
        <dbReference type="Google" id="ProtNLM"/>
    </source>
</evidence>
<feature type="transmembrane region" description="Helical" evidence="1">
    <location>
        <begin position="342"/>
        <end position="364"/>
    </location>
</feature>
<evidence type="ECO:0000313" key="2">
    <source>
        <dbReference type="EMBL" id="MFG3817002.1"/>
    </source>
</evidence>
<dbReference type="EMBL" id="JAZAQF010000028">
    <property type="protein sequence ID" value="MFG3817002.1"/>
    <property type="molecule type" value="Genomic_DNA"/>
</dbReference>